<dbReference type="OrthoDB" id="9816309at2"/>
<dbReference type="EC" id="2.1.1.80" evidence="5"/>
<gene>
    <name evidence="8" type="ORF">F6R98_07255</name>
</gene>
<dbReference type="Gene3D" id="1.10.155.10">
    <property type="entry name" value="Chemotaxis receptor methyltransferase CheR, N-terminal domain"/>
    <property type="match status" value="1"/>
</dbReference>
<name>A0A5Q0BSE4_9GAMM</name>
<dbReference type="PANTHER" id="PTHR24422:SF19">
    <property type="entry name" value="CHEMOTAXIS PROTEIN METHYLTRANSFERASE"/>
    <property type="match status" value="1"/>
</dbReference>
<evidence type="ECO:0000256" key="6">
    <source>
        <dbReference type="PIRSR" id="PIRSR000410-1"/>
    </source>
</evidence>
<evidence type="ECO:0000313" key="8">
    <source>
        <dbReference type="EMBL" id="QFY44987.1"/>
    </source>
</evidence>
<dbReference type="PANTHER" id="PTHR24422">
    <property type="entry name" value="CHEMOTAXIS PROTEIN METHYLTRANSFERASE"/>
    <property type="match status" value="1"/>
</dbReference>
<dbReference type="KEGG" id="mmob:F6R98_07255"/>
<evidence type="ECO:0000256" key="5">
    <source>
        <dbReference type="PIRNR" id="PIRNR000410"/>
    </source>
</evidence>
<dbReference type="InterPro" id="IPR026024">
    <property type="entry name" value="Chemotaxis_MeTrfase_CheR"/>
</dbReference>
<dbReference type="SMART" id="SM00138">
    <property type="entry name" value="MeTrc"/>
    <property type="match status" value="1"/>
</dbReference>
<feature type="binding site" evidence="6">
    <location>
        <position position="120"/>
    </location>
    <ligand>
        <name>S-adenosyl-L-methionine</name>
        <dbReference type="ChEBI" id="CHEBI:59789"/>
    </ligand>
</feature>
<evidence type="ECO:0000259" key="7">
    <source>
        <dbReference type="PROSITE" id="PS50123"/>
    </source>
</evidence>
<dbReference type="InterPro" id="IPR022641">
    <property type="entry name" value="CheR_N"/>
</dbReference>
<sequence length="281" mass="32166">MSGPDGFEREFEFNARDFGEIKKLIYERAGISLSDSKQSLVYGRLGRRLRALAMSTFSEYLAYLLSHEDEWQSFINALTTNLTSFFREPHHFPILADHVKKLGRGKQISLWCSAASTGEEPYSMAMSMVELFDSYRPPVQIVATDIDTRVLETAQRGVYSIDRIEKMSPVQAKRFFLKGKGGNEGMVKVRQELIDMITFRQLNLLDNVWPVRGPLDAIFCRNVMIYFDKITQKKILDRFVPLMAPHALLFAGHSESFVQLTDAFSLRGKTVYELKSAEPKK</sequence>
<dbReference type="Gene3D" id="3.40.50.150">
    <property type="entry name" value="Vaccinia Virus protein VP39"/>
    <property type="match status" value="1"/>
</dbReference>
<proteinExistence type="predicted"/>
<feature type="binding site" evidence="6">
    <location>
        <begin position="221"/>
        <end position="222"/>
    </location>
    <ligand>
        <name>S-adenosyl-L-methionine</name>
        <dbReference type="ChEBI" id="CHEBI:59789"/>
    </ligand>
</feature>
<feature type="binding site" evidence="6">
    <location>
        <position position="87"/>
    </location>
    <ligand>
        <name>S-adenosyl-L-methionine</name>
        <dbReference type="ChEBI" id="CHEBI:59789"/>
    </ligand>
</feature>
<dbReference type="PROSITE" id="PS50123">
    <property type="entry name" value="CHER"/>
    <property type="match status" value="1"/>
</dbReference>
<feature type="binding site" evidence="6">
    <location>
        <position position="145"/>
    </location>
    <ligand>
        <name>S-adenosyl-L-methionine</name>
        <dbReference type="ChEBI" id="CHEBI:59789"/>
    </ligand>
</feature>
<reference evidence="8 9" key="1">
    <citation type="submission" date="2019-09" db="EMBL/GenBank/DDBJ databases">
        <title>Ecophysiology of the spiral-shaped methanotroph Methylospira mobilis as revealed by the complete genome sequence.</title>
        <authorList>
            <person name="Oshkin I.Y."/>
            <person name="Dedysh S.N."/>
            <person name="Miroshnikov K."/>
            <person name="Danilova O.V."/>
            <person name="Hakobyan A."/>
            <person name="Liesack W."/>
        </authorList>
    </citation>
    <scope>NUCLEOTIDE SEQUENCE [LARGE SCALE GENOMIC DNA]</scope>
    <source>
        <strain evidence="8 9">Shm1</strain>
    </source>
</reference>
<keyword evidence="2 5" id="KW-0489">Methyltransferase</keyword>
<feature type="binding site" evidence="6">
    <location>
        <position position="81"/>
    </location>
    <ligand>
        <name>S-adenosyl-L-methionine</name>
        <dbReference type="ChEBI" id="CHEBI:59789"/>
    </ligand>
</feature>
<dbReference type="InParanoid" id="A0A5Q0BSE4"/>
<evidence type="ECO:0000313" key="9">
    <source>
        <dbReference type="Proteomes" id="UP000325755"/>
    </source>
</evidence>
<dbReference type="InterPro" id="IPR000780">
    <property type="entry name" value="CheR_MeTrfase"/>
</dbReference>
<dbReference type="PIRSF" id="PIRSF000410">
    <property type="entry name" value="CheR"/>
    <property type="match status" value="1"/>
</dbReference>
<dbReference type="InterPro" id="IPR036804">
    <property type="entry name" value="CheR_N_sf"/>
</dbReference>
<accession>A0A5Q0BSE4</accession>
<dbReference type="Proteomes" id="UP000325755">
    <property type="component" value="Chromosome"/>
</dbReference>
<dbReference type="GO" id="GO:0032259">
    <property type="term" value="P:methylation"/>
    <property type="evidence" value="ECO:0007669"/>
    <property type="project" value="UniProtKB-KW"/>
</dbReference>
<dbReference type="Pfam" id="PF01739">
    <property type="entry name" value="CheR"/>
    <property type="match status" value="1"/>
</dbReference>
<dbReference type="InterPro" id="IPR029063">
    <property type="entry name" value="SAM-dependent_MTases_sf"/>
</dbReference>
<comment type="function">
    <text evidence="5">Methylation of the membrane-bound methyl-accepting chemotaxis proteins (MCP) to form gamma-glutamyl methyl ester residues in MCP.</text>
</comment>
<feature type="binding site" evidence="6">
    <location>
        <position position="83"/>
    </location>
    <ligand>
        <name>S-adenosyl-L-methionine</name>
        <dbReference type="ChEBI" id="CHEBI:59789"/>
    </ligand>
</feature>
<keyword evidence="9" id="KW-1185">Reference proteome</keyword>
<evidence type="ECO:0000256" key="2">
    <source>
        <dbReference type="ARBA" id="ARBA00022603"/>
    </source>
</evidence>
<comment type="catalytic activity">
    <reaction evidence="1 5">
        <text>L-glutamyl-[protein] + S-adenosyl-L-methionine = [protein]-L-glutamate 5-O-methyl ester + S-adenosyl-L-homocysteine</text>
        <dbReference type="Rhea" id="RHEA:24452"/>
        <dbReference type="Rhea" id="RHEA-COMP:10208"/>
        <dbReference type="Rhea" id="RHEA-COMP:10311"/>
        <dbReference type="ChEBI" id="CHEBI:29973"/>
        <dbReference type="ChEBI" id="CHEBI:57856"/>
        <dbReference type="ChEBI" id="CHEBI:59789"/>
        <dbReference type="ChEBI" id="CHEBI:82795"/>
        <dbReference type="EC" id="2.1.1.80"/>
    </reaction>
</comment>
<dbReference type="InterPro" id="IPR022642">
    <property type="entry name" value="CheR_C"/>
</dbReference>
<dbReference type="EMBL" id="CP044205">
    <property type="protein sequence ID" value="QFY44987.1"/>
    <property type="molecule type" value="Genomic_DNA"/>
</dbReference>
<keyword evidence="4 5" id="KW-0949">S-adenosyl-L-methionine</keyword>
<feature type="binding site" evidence="6">
    <location>
        <begin position="203"/>
        <end position="204"/>
    </location>
    <ligand>
        <name>S-adenosyl-L-methionine</name>
        <dbReference type="ChEBI" id="CHEBI:59789"/>
    </ligand>
</feature>
<dbReference type="SUPFAM" id="SSF53335">
    <property type="entry name" value="S-adenosyl-L-methionine-dependent methyltransferases"/>
    <property type="match status" value="1"/>
</dbReference>
<dbReference type="AlphaFoldDB" id="A0A5Q0BSE4"/>
<dbReference type="GO" id="GO:0008983">
    <property type="term" value="F:protein-glutamate O-methyltransferase activity"/>
    <property type="evidence" value="ECO:0007669"/>
    <property type="project" value="UniProtKB-EC"/>
</dbReference>
<feature type="domain" description="CheR-type methyltransferase" evidence="7">
    <location>
        <begin position="6"/>
        <end position="277"/>
    </location>
</feature>
<evidence type="ECO:0000256" key="3">
    <source>
        <dbReference type="ARBA" id="ARBA00022679"/>
    </source>
</evidence>
<dbReference type="SUPFAM" id="SSF47757">
    <property type="entry name" value="Chemotaxis receptor methyltransferase CheR, N-terminal domain"/>
    <property type="match status" value="1"/>
</dbReference>
<evidence type="ECO:0000256" key="1">
    <source>
        <dbReference type="ARBA" id="ARBA00001541"/>
    </source>
</evidence>
<keyword evidence="3 5" id="KW-0808">Transferase</keyword>
<dbReference type="PRINTS" id="PR00996">
    <property type="entry name" value="CHERMTFRASE"/>
</dbReference>
<dbReference type="InterPro" id="IPR050903">
    <property type="entry name" value="Bact_Chemotaxis_MeTrfase"/>
</dbReference>
<dbReference type="FunCoup" id="A0A5Q0BSE4">
    <property type="interactions" value="290"/>
</dbReference>
<evidence type="ECO:0000256" key="4">
    <source>
        <dbReference type="ARBA" id="ARBA00022691"/>
    </source>
</evidence>
<protein>
    <recommendedName>
        <fullName evidence="5">Chemotaxis protein methyltransferase</fullName>
        <ecNumber evidence="5">2.1.1.80</ecNumber>
    </recommendedName>
</protein>
<dbReference type="Pfam" id="PF03705">
    <property type="entry name" value="CheR_N"/>
    <property type="match status" value="1"/>
</dbReference>
<organism evidence="8 9">
    <name type="scientific">Candidatus Methylospira mobilis</name>
    <dbReference type="NCBI Taxonomy" id="1808979"/>
    <lineage>
        <taxon>Bacteria</taxon>
        <taxon>Pseudomonadati</taxon>
        <taxon>Pseudomonadota</taxon>
        <taxon>Gammaproteobacteria</taxon>
        <taxon>Methylococcales</taxon>
        <taxon>Methylococcaceae</taxon>
        <taxon>Candidatus Methylospira</taxon>
    </lineage>
</organism>